<evidence type="ECO:0000256" key="2">
    <source>
        <dbReference type="ARBA" id="ARBA00023043"/>
    </source>
</evidence>
<evidence type="ECO:0000313" key="5">
    <source>
        <dbReference type="Proteomes" id="UP001501442"/>
    </source>
</evidence>
<dbReference type="Pfam" id="PF12796">
    <property type="entry name" value="Ank_2"/>
    <property type="match status" value="1"/>
</dbReference>
<feature type="repeat" description="ANK" evidence="3">
    <location>
        <begin position="1"/>
        <end position="33"/>
    </location>
</feature>
<evidence type="ECO:0000256" key="3">
    <source>
        <dbReference type="PROSITE-ProRule" id="PRU00023"/>
    </source>
</evidence>
<dbReference type="EMBL" id="BAABHK010000002">
    <property type="protein sequence ID" value="GAA4623007.1"/>
    <property type="molecule type" value="Genomic_DNA"/>
</dbReference>
<dbReference type="InterPro" id="IPR016024">
    <property type="entry name" value="ARM-type_fold"/>
</dbReference>
<protein>
    <recommendedName>
        <fullName evidence="6">HEAT repeat protein</fullName>
    </recommendedName>
</protein>
<dbReference type="PANTHER" id="PTHR24198:SF165">
    <property type="entry name" value="ANKYRIN REPEAT-CONTAINING PROTEIN-RELATED"/>
    <property type="match status" value="1"/>
</dbReference>
<dbReference type="PROSITE" id="PS50088">
    <property type="entry name" value="ANK_REPEAT"/>
    <property type="match status" value="2"/>
</dbReference>
<evidence type="ECO:0000256" key="1">
    <source>
        <dbReference type="ARBA" id="ARBA00022737"/>
    </source>
</evidence>
<dbReference type="PANTHER" id="PTHR24198">
    <property type="entry name" value="ANKYRIN REPEAT AND PROTEIN KINASE DOMAIN-CONTAINING PROTEIN"/>
    <property type="match status" value="1"/>
</dbReference>
<dbReference type="InterPro" id="IPR002110">
    <property type="entry name" value="Ankyrin_rpt"/>
</dbReference>
<feature type="repeat" description="ANK" evidence="3">
    <location>
        <begin position="66"/>
        <end position="93"/>
    </location>
</feature>
<reference evidence="5" key="1">
    <citation type="journal article" date="2019" name="Int. J. Syst. Evol. Microbiol.">
        <title>The Global Catalogue of Microorganisms (GCM) 10K type strain sequencing project: providing services to taxonomists for standard genome sequencing and annotation.</title>
        <authorList>
            <consortium name="The Broad Institute Genomics Platform"/>
            <consortium name="The Broad Institute Genome Sequencing Center for Infectious Disease"/>
            <person name="Wu L."/>
            <person name="Ma J."/>
        </authorList>
    </citation>
    <scope>NUCLEOTIDE SEQUENCE [LARGE SCALE GENOMIC DNA]</scope>
    <source>
        <strain evidence="5">JCM 17939</strain>
    </source>
</reference>
<dbReference type="SUPFAM" id="SSF48403">
    <property type="entry name" value="Ankyrin repeat"/>
    <property type="match status" value="1"/>
</dbReference>
<name>A0ABP8U6P5_9ACTN</name>
<keyword evidence="1" id="KW-0677">Repeat</keyword>
<keyword evidence="2 3" id="KW-0040">ANK repeat</keyword>
<dbReference type="SMART" id="SM00248">
    <property type="entry name" value="ANK"/>
    <property type="match status" value="3"/>
</dbReference>
<dbReference type="Gene3D" id="1.25.40.20">
    <property type="entry name" value="Ankyrin repeat-containing domain"/>
    <property type="match status" value="1"/>
</dbReference>
<dbReference type="Proteomes" id="UP001501442">
    <property type="component" value="Unassembled WGS sequence"/>
</dbReference>
<keyword evidence="5" id="KW-1185">Reference proteome</keyword>
<dbReference type="InterPro" id="IPR036770">
    <property type="entry name" value="Ankyrin_rpt-contain_sf"/>
</dbReference>
<organism evidence="4 5">
    <name type="scientific">Actinoallomurus vinaceus</name>
    <dbReference type="NCBI Taxonomy" id="1080074"/>
    <lineage>
        <taxon>Bacteria</taxon>
        <taxon>Bacillati</taxon>
        <taxon>Actinomycetota</taxon>
        <taxon>Actinomycetes</taxon>
        <taxon>Streptosporangiales</taxon>
        <taxon>Thermomonosporaceae</taxon>
        <taxon>Actinoallomurus</taxon>
    </lineage>
</organism>
<dbReference type="RefSeq" id="WP_345430132.1">
    <property type="nucleotide sequence ID" value="NZ_BAABHK010000002.1"/>
</dbReference>
<sequence length="415" mass="45246">MGSEPLIAAVQSRDVKAVTALLEAGADPDTVDGDGTPVLCLAVDAFDLPVVEVLMASAQLDCVAADGRTPLLRAIDRGAYEITDALINHGAKLWLTVTQGRDALTLARHWHETGVVAELRRRSGVSEPVECKTVRSEFGITCEELSLGGLTVRTGHTAILTALEPRYGITPSFDELMSRALAEPDVDHEVWWVTTSVLQQRHDPAIWEAAAALRDRQDPLERYFGAEVLRLVNLFDESDDAPFDRLLVDLFLPWVAREPDPRVTWTLTAGLSDAMDPRAEDPLPALTRHRDGKVRQRAVSGLHSAVGAGNSEALVAVMERTRDEDAAVRRAACTALASTPTQSTAALDALAACLSDEDENVRVTAAAQLALRDDPRGDEILRALDPADENSPYHWLLYDVRRHHRLTPQASATEE</sequence>
<comment type="caution">
    <text evidence="4">The sequence shown here is derived from an EMBL/GenBank/DDBJ whole genome shotgun (WGS) entry which is preliminary data.</text>
</comment>
<dbReference type="Pfam" id="PF13646">
    <property type="entry name" value="HEAT_2"/>
    <property type="match status" value="1"/>
</dbReference>
<dbReference type="PROSITE" id="PS50297">
    <property type="entry name" value="ANK_REP_REGION"/>
    <property type="match status" value="2"/>
</dbReference>
<dbReference type="InterPro" id="IPR011989">
    <property type="entry name" value="ARM-like"/>
</dbReference>
<accession>A0ABP8U6P5</accession>
<dbReference type="SUPFAM" id="SSF48371">
    <property type="entry name" value="ARM repeat"/>
    <property type="match status" value="1"/>
</dbReference>
<gene>
    <name evidence="4" type="ORF">GCM10023196_017470</name>
</gene>
<evidence type="ECO:0000313" key="4">
    <source>
        <dbReference type="EMBL" id="GAA4623007.1"/>
    </source>
</evidence>
<evidence type="ECO:0008006" key="6">
    <source>
        <dbReference type="Google" id="ProtNLM"/>
    </source>
</evidence>
<proteinExistence type="predicted"/>
<dbReference type="Gene3D" id="1.25.10.10">
    <property type="entry name" value="Leucine-rich Repeat Variant"/>
    <property type="match status" value="1"/>
</dbReference>